<keyword evidence="2" id="KW-1185">Reference proteome</keyword>
<reference evidence="1" key="2">
    <citation type="journal article" date="2023" name="Microbiol Resour">
        <title>Decontamination and Annotation of the Draft Genome Sequence of the Oomycete Lagenidium giganteum ARSEF 373.</title>
        <authorList>
            <person name="Morgan W.R."/>
            <person name="Tartar A."/>
        </authorList>
    </citation>
    <scope>NUCLEOTIDE SEQUENCE</scope>
    <source>
        <strain evidence="1">ARSEF 373</strain>
    </source>
</reference>
<sequence>QIRKENKPTSVFEVAVITQEFNCDVLFLPVGYPELNPIELEVETLAHAALDTFDSAKWKRYERHCMAVEQMFIGQTDAVPVHMDE</sequence>
<name>A0AAV2Z1G8_9STRA</name>
<reference evidence="1" key="1">
    <citation type="submission" date="2022-11" db="EMBL/GenBank/DDBJ databases">
        <authorList>
            <person name="Morgan W.R."/>
            <person name="Tartar A."/>
        </authorList>
    </citation>
    <scope>NUCLEOTIDE SEQUENCE</scope>
    <source>
        <strain evidence="1">ARSEF 373</strain>
    </source>
</reference>
<comment type="caution">
    <text evidence="1">The sequence shown here is derived from an EMBL/GenBank/DDBJ whole genome shotgun (WGS) entry which is preliminary data.</text>
</comment>
<gene>
    <name evidence="1" type="ORF">N0F65_000474</name>
</gene>
<evidence type="ECO:0000313" key="1">
    <source>
        <dbReference type="EMBL" id="DBA00151.1"/>
    </source>
</evidence>
<proteinExistence type="predicted"/>
<feature type="non-terminal residue" evidence="1">
    <location>
        <position position="1"/>
    </location>
</feature>
<evidence type="ECO:0000313" key="2">
    <source>
        <dbReference type="Proteomes" id="UP001146120"/>
    </source>
</evidence>
<evidence type="ECO:0008006" key="3">
    <source>
        <dbReference type="Google" id="ProtNLM"/>
    </source>
</evidence>
<protein>
    <recommendedName>
        <fullName evidence="3">Tc1-like transposase DDE domain-containing protein</fullName>
    </recommendedName>
</protein>
<organism evidence="1 2">
    <name type="scientific">Lagenidium giganteum</name>
    <dbReference type="NCBI Taxonomy" id="4803"/>
    <lineage>
        <taxon>Eukaryota</taxon>
        <taxon>Sar</taxon>
        <taxon>Stramenopiles</taxon>
        <taxon>Oomycota</taxon>
        <taxon>Peronosporomycetes</taxon>
        <taxon>Pythiales</taxon>
        <taxon>Pythiaceae</taxon>
    </lineage>
</organism>
<dbReference type="Proteomes" id="UP001146120">
    <property type="component" value="Unassembled WGS sequence"/>
</dbReference>
<dbReference type="EMBL" id="DAKRPA010000069">
    <property type="protein sequence ID" value="DBA00151.1"/>
    <property type="molecule type" value="Genomic_DNA"/>
</dbReference>
<accession>A0AAV2Z1G8</accession>
<dbReference type="AlphaFoldDB" id="A0AAV2Z1G8"/>